<sequence length="353" mass="39576">MEKPNNLTESLLRPSVNPSLGRNQKAVVMRKRFRRSRSAPLIDYAPEAISGDDPPSSDARFRMHPSLKKVAALLSIYLGVGLICFCLFRRQIDGKKTSDIVDAFYFCVVTMTTVGYGDLFPESVPAKLFACAFVFSGMALVGLILSEAADYLVEKQEVLFVKALHSYKKHGPRDFMNEIEMSNLGYKCLFVCAVLLVLIVIGTVFLALVERLDFIDSFYCVVATITTLGYGDRSFSTKGGRIFAVLWILLSTVCLGQFFLYVAEMYTERRQNSLVHFVLSRHVTNRDLEAADIDNDGDVEVAEFVLYKLKEMGKITQQDISLVMKEFEELDFDQSGTLSLADITLAQSPPPER</sequence>
<keyword evidence="3" id="KW-0813">Transport</keyword>
<dbReference type="EMBL" id="GISG01028483">
    <property type="protein sequence ID" value="MBA4620067.1"/>
    <property type="molecule type" value="Transcribed_RNA"/>
</dbReference>
<dbReference type="GO" id="GO:0015271">
    <property type="term" value="F:outward rectifier potassium channel activity"/>
    <property type="evidence" value="ECO:0007669"/>
    <property type="project" value="TreeGrafter"/>
</dbReference>
<evidence type="ECO:0000256" key="10">
    <source>
        <dbReference type="SAM" id="Phobius"/>
    </source>
</evidence>
<feature type="transmembrane region" description="Helical" evidence="10">
    <location>
        <begin position="70"/>
        <end position="88"/>
    </location>
</feature>
<dbReference type="InterPro" id="IPR011992">
    <property type="entry name" value="EF-hand-dom_pair"/>
</dbReference>
<evidence type="ECO:0000313" key="12">
    <source>
        <dbReference type="EMBL" id="MBA4620066.1"/>
    </source>
</evidence>
<dbReference type="Gene3D" id="1.10.287.70">
    <property type="match status" value="2"/>
</dbReference>
<feature type="domain" description="Potassium channel" evidence="11">
    <location>
        <begin position="194"/>
        <end position="267"/>
    </location>
</feature>
<evidence type="ECO:0000256" key="7">
    <source>
        <dbReference type="ARBA" id="ARBA00023065"/>
    </source>
</evidence>
<evidence type="ECO:0000256" key="9">
    <source>
        <dbReference type="ARBA" id="ARBA00023303"/>
    </source>
</evidence>
<dbReference type="InterPro" id="IPR003280">
    <property type="entry name" value="2pore_dom_K_chnl"/>
</dbReference>
<evidence type="ECO:0000256" key="6">
    <source>
        <dbReference type="ARBA" id="ARBA00022989"/>
    </source>
</evidence>
<dbReference type="PANTHER" id="PTHR11003:SF291">
    <property type="entry name" value="IP11374P"/>
    <property type="match status" value="1"/>
</dbReference>
<name>A0A7C9CKY0_OPUST</name>
<dbReference type="SUPFAM" id="SSF81324">
    <property type="entry name" value="Voltage-gated potassium channels"/>
    <property type="match status" value="2"/>
</dbReference>
<evidence type="ECO:0000256" key="2">
    <source>
        <dbReference type="ARBA" id="ARBA00010159"/>
    </source>
</evidence>
<dbReference type="InterPro" id="IPR018247">
    <property type="entry name" value="EF_Hand_1_Ca_BS"/>
</dbReference>
<keyword evidence="8 10" id="KW-0472">Membrane</keyword>
<dbReference type="GO" id="GO:0005886">
    <property type="term" value="C:plasma membrane"/>
    <property type="evidence" value="ECO:0007669"/>
    <property type="project" value="TreeGrafter"/>
</dbReference>
<reference evidence="12" key="1">
    <citation type="journal article" date="2013" name="J. Plant Res.">
        <title>Effect of fungi and light on seed germination of three Opuntia species from semiarid lands of central Mexico.</title>
        <authorList>
            <person name="Delgado-Sanchez P."/>
            <person name="Jimenez-Bremont J.F."/>
            <person name="Guerrero-Gonzalez Mde L."/>
            <person name="Flores J."/>
        </authorList>
    </citation>
    <scope>NUCLEOTIDE SEQUENCE</scope>
    <source>
        <tissue evidence="12">Cladode</tissue>
    </source>
</reference>
<dbReference type="EMBL" id="GISG01028480">
    <property type="protein sequence ID" value="MBA4620066.1"/>
    <property type="molecule type" value="Transcribed_RNA"/>
</dbReference>
<dbReference type="PANTHER" id="PTHR11003">
    <property type="entry name" value="POTASSIUM CHANNEL, SUBFAMILY K"/>
    <property type="match status" value="1"/>
</dbReference>
<evidence type="ECO:0000256" key="5">
    <source>
        <dbReference type="ARBA" id="ARBA00022837"/>
    </source>
</evidence>
<dbReference type="InterPro" id="IPR013099">
    <property type="entry name" value="K_chnl_dom"/>
</dbReference>
<proteinExistence type="inferred from homology"/>
<keyword evidence="7" id="KW-0406">Ion transport</keyword>
<reference evidence="12" key="2">
    <citation type="submission" date="2020-07" db="EMBL/GenBank/DDBJ databases">
        <authorList>
            <person name="Vera ALvarez R."/>
            <person name="Arias-Moreno D.M."/>
            <person name="Jimenez-Jacinto V."/>
            <person name="Jimenez-Bremont J.F."/>
            <person name="Swaminathan K."/>
            <person name="Moose S.P."/>
            <person name="Guerrero-Gonzalez M.L."/>
            <person name="Marino-Ramirez L."/>
            <person name="Landsman D."/>
            <person name="Rodriguez-Kessler M."/>
            <person name="Delgado-Sanchez P."/>
        </authorList>
    </citation>
    <scope>NUCLEOTIDE SEQUENCE</scope>
    <source>
        <tissue evidence="12">Cladode</tissue>
    </source>
</reference>
<dbReference type="PRINTS" id="PR01333">
    <property type="entry name" value="2POREKCHANEL"/>
</dbReference>
<dbReference type="GO" id="GO:0009705">
    <property type="term" value="C:plant-type vacuole membrane"/>
    <property type="evidence" value="ECO:0007669"/>
    <property type="project" value="TreeGrafter"/>
</dbReference>
<evidence type="ECO:0000259" key="11">
    <source>
        <dbReference type="Pfam" id="PF07885"/>
    </source>
</evidence>
<comment type="subcellular location">
    <subcellularLocation>
        <location evidence="1">Membrane</location>
        <topology evidence="1">Multi-pass membrane protein</topology>
    </subcellularLocation>
</comment>
<accession>A0A7C9CKY0</accession>
<feature type="transmembrane region" description="Helical" evidence="10">
    <location>
        <begin position="126"/>
        <end position="145"/>
    </location>
</feature>
<dbReference type="SUPFAM" id="SSF47473">
    <property type="entry name" value="EF-hand"/>
    <property type="match status" value="1"/>
</dbReference>
<feature type="transmembrane region" description="Helical" evidence="10">
    <location>
        <begin position="100"/>
        <end position="120"/>
    </location>
</feature>
<protein>
    <recommendedName>
        <fullName evidence="11">Potassium channel domain-containing protein</fullName>
    </recommendedName>
</protein>
<dbReference type="PROSITE" id="PS00018">
    <property type="entry name" value="EF_HAND_1"/>
    <property type="match status" value="2"/>
</dbReference>
<dbReference type="GO" id="GO:0030322">
    <property type="term" value="P:stabilization of membrane potential"/>
    <property type="evidence" value="ECO:0007669"/>
    <property type="project" value="TreeGrafter"/>
</dbReference>
<dbReference type="Pfam" id="PF07885">
    <property type="entry name" value="Ion_trans_2"/>
    <property type="match status" value="2"/>
</dbReference>
<evidence type="ECO:0000256" key="4">
    <source>
        <dbReference type="ARBA" id="ARBA00022692"/>
    </source>
</evidence>
<keyword evidence="5" id="KW-0106">Calcium</keyword>
<evidence type="ECO:0000256" key="8">
    <source>
        <dbReference type="ARBA" id="ARBA00023136"/>
    </source>
</evidence>
<evidence type="ECO:0000256" key="1">
    <source>
        <dbReference type="ARBA" id="ARBA00004141"/>
    </source>
</evidence>
<organism evidence="12">
    <name type="scientific">Opuntia streptacantha</name>
    <name type="common">Prickly pear cactus</name>
    <name type="synonym">Opuntia cardona</name>
    <dbReference type="NCBI Taxonomy" id="393608"/>
    <lineage>
        <taxon>Eukaryota</taxon>
        <taxon>Viridiplantae</taxon>
        <taxon>Streptophyta</taxon>
        <taxon>Embryophyta</taxon>
        <taxon>Tracheophyta</taxon>
        <taxon>Spermatophyta</taxon>
        <taxon>Magnoliopsida</taxon>
        <taxon>eudicotyledons</taxon>
        <taxon>Gunneridae</taxon>
        <taxon>Pentapetalae</taxon>
        <taxon>Caryophyllales</taxon>
        <taxon>Cactineae</taxon>
        <taxon>Cactaceae</taxon>
        <taxon>Opuntioideae</taxon>
        <taxon>Opuntia</taxon>
    </lineage>
</organism>
<feature type="transmembrane region" description="Helical" evidence="10">
    <location>
        <begin position="243"/>
        <end position="263"/>
    </location>
</feature>
<evidence type="ECO:0000256" key="3">
    <source>
        <dbReference type="ARBA" id="ARBA00022448"/>
    </source>
</evidence>
<dbReference type="GO" id="GO:0022841">
    <property type="term" value="F:potassium ion leak channel activity"/>
    <property type="evidence" value="ECO:0007669"/>
    <property type="project" value="TreeGrafter"/>
</dbReference>
<keyword evidence="4 10" id="KW-0812">Transmembrane</keyword>
<keyword evidence="9" id="KW-0407">Ion channel</keyword>
<feature type="transmembrane region" description="Helical" evidence="10">
    <location>
        <begin position="184"/>
        <end position="208"/>
    </location>
</feature>
<dbReference type="AlphaFoldDB" id="A0A7C9CKY0"/>
<feature type="domain" description="Potassium channel" evidence="11">
    <location>
        <begin position="76"/>
        <end position="153"/>
    </location>
</feature>
<keyword evidence="6 10" id="KW-1133">Transmembrane helix</keyword>
<comment type="similarity">
    <text evidence="2">Belongs to the two pore domain potassium channel (TC 1.A.1.7) family.</text>
</comment>